<evidence type="ECO:0000256" key="1">
    <source>
        <dbReference type="SAM" id="Coils"/>
    </source>
</evidence>
<sequence length="370" mass="41217">MVKDSKADKNQATAIGASPGTPSSAAAMTSSSPNGRWTEQHNTAANAVTISPAVNPRNERERSRSISGQMPLFGHTRSPIASATPGRRSLPTSPMTRQHHHHHHVRAQIPFVPNLIVPSSPLSNMANNGIIITEAKNAPSSSSSLEHTLQQRKQNAIRSALETEKLRISRLEEAEQSMTSVEELKKALKRERQHSVRLASDLAALRVENVQGQAEAEIHEEGRINALMRRLECLQREKGRIIVELEREEEMLTNTLQKKLNEVRREKMLLERQIEQEHLHNTHLLNSTSATNTSTTTTTTPVVTNATTNENSTTILPKKRNGGMNFNNNDIELNEDDDEEEEDDDCGEQVMLEDLAGIQQEHDDGHEYGI</sequence>
<feature type="compositionally biased region" description="Polar residues" evidence="2">
    <location>
        <begin position="34"/>
        <end position="49"/>
    </location>
</feature>
<feature type="compositionally biased region" description="Low complexity" evidence="2">
    <location>
        <begin position="16"/>
        <end position="33"/>
    </location>
</feature>
<name>A0A7S4RF99_9STRA</name>
<dbReference type="Pfam" id="PF09755">
    <property type="entry name" value="DUF2046"/>
    <property type="match status" value="1"/>
</dbReference>
<proteinExistence type="predicted"/>
<dbReference type="PANTHER" id="PTHR15276:SF0">
    <property type="entry name" value="COILED-COIL DOMAIN-CONTAINING PROTEIN 6"/>
    <property type="match status" value="1"/>
</dbReference>
<gene>
    <name evidence="3" type="ORF">DBRI00130_LOCUS16503</name>
</gene>
<dbReference type="PANTHER" id="PTHR15276">
    <property type="entry name" value="H4 D10S170 PROTEIN-RELATED"/>
    <property type="match status" value="1"/>
</dbReference>
<accession>A0A7S4RF99</accession>
<evidence type="ECO:0000256" key="2">
    <source>
        <dbReference type="SAM" id="MobiDB-lite"/>
    </source>
</evidence>
<feature type="compositionally biased region" description="Acidic residues" evidence="2">
    <location>
        <begin position="332"/>
        <end position="346"/>
    </location>
</feature>
<reference evidence="3" key="1">
    <citation type="submission" date="2021-01" db="EMBL/GenBank/DDBJ databases">
        <authorList>
            <person name="Corre E."/>
            <person name="Pelletier E."/>
            <person name="Niang G."/>
            <person name="Scheremetjew M."/>
            <person name="Finn R."/>
            <person name="Kale V."/>
            <person name="Holt S."/>
            <person name="Cochrane G."/>
            <person name="Meng A."/>
            <person name="Brown T."/>
            <person name="Cohen L."/>
        </authorList>
    </citation>
    <scope>NUCLEOTIDE SEQUENCE</scope>
    <source>
        <strain evidence="3">GSO104</strain>
    </source>
</reference>
<feature type="region of interest" description="Disordered" evidence="2">
    <location>
        <begin position="313"/>
        <end position="346"/>
    </location>
</feature>
<keyword evidence="1" id="KW-0175">Coiled coil</keyword>
<protein>
    <submittedName>
        <fullName evidence="3">Uncharacterized protein</fullName>
    </submittedName>
</protein>
<organism evidence="3">
    <name type="scientific">Ditylum brightwellii</name>
    <dbReference type="NCBI Taxonomy" id="49249"/>
    <lineage>
        <taxon>Eukaryota</taxon>
        <taxon>Sar</taxon>
        <taxon>Stramenopiles</taxon>
        <taxon>Ochrophyta</taxon>
        <taxon>Bacillariophyta</taxon>
        <taxon>Mediophyceae</taxon>
        <taxon>Lithodesmiophycidae</taxon>
        <taxon>Lithodesmiales</taxon>
        <taxon>Lithodesmiaceae</taxon>
        <taxon>Ditylum</taxon>
    </lineage>
</organism>
<dbReference type="AlphaFoldDB" id="A0A7S4RF99"/>
<evidence type="ECO:0000313" key="3">
    <source>
        <dbReference type="EMBL" id="CAE4610306.1"/>
    </source>
</evidence>
<dbReference type="EMBL" id="HBNS01020821">
    <property type="protein sequence ID" value="CAE4610306.1"/>
    <property type="molecule type" value="Transcribed_RNA"/>
</dbReference>
<feature type="region of interest" description="Disordered" evidence="2">
    <location>
        <begin position="1"/>
        <end position="103"/>
    </location>
</feature>
<feature type="coiled-coil region" evidence="1">
    <location>
        <begin position="231"/>
        <end position="280"/>
    </location>
</feature>
<dbReference type="InterPro" id="IPR019152">
    <property type="entry name" value="DUF2046"/>
</dbReference>